<dbReference type="Gene3D" id="3.30.450.20">
    <property type="entry name" value="PAS domain"/>
    <property type="match status" value="3"/>
</dbReference>
<dbReference type="EMBL" id="CXST01000001">
    <property type="protein sequence ID" value="CTQ42334.1"/>
    <property type="molecule type" value="Genomic_DNA"/>
</dbReference>
<dbReference type="Gene3D" id="2.40.10.220">
    <property type="entry name" value="predicted glycosyltransferase like domains"/>
    <property type="match status" value="1"/>
</dbReference>
<dbReference type="STRING" id="187304.B0E33_26350"/>
<reference evidence="6" key="1">
    <citation type="submission" date="2015-07" db="EMBL/GenBank/DDBJ databases">
        <authorList>
            <person name="Rodrigo-Torres Lidia"/>
            <person name="Arahal R.David."/>
        </authorList>
    </citation>
    <scope>NUCLEOTIDE SEQUENCE [LARGE SCALE GENOMIC DNA]</scope>
    <source>
        <strain evidence="6">CECT 4801</strain>
    </source>
</reference>
<dbReference type="OrthoDB" id="9765776at2"/>
<keyword evidence="1" id="KW-0807">Transducer</keyword>
<name>A0A0M6XWW3_9HYPH</name>
<dbReference type="GO" id="GO:0016020">
    <property type="term" value="C:membrane"/>
    <property type="evidence" value="ECO:0007669"/>
    <property type="project" value="InterPro"/>
</dbReference>
<keyword evidence="6" id="KW-1185">Reference proteome</keyword>
<evidence type="ECO:0000259" key="3">
    <source>
        <dbReference type="PROSITE" id="PS50112"/>
    </source>
</evidence>
<feature type="domain" description="PAC" evidence="4">
    <location>
        <begin position="204"/>
        <end position="256"/>
    </location>
</feature>
<dbReference type="Proteomes" id="UP000048926">
    <property type="component" value="Unassembled WGS sequence"/>
</dbReference>
<dbReference type="PROSITE" id="PS50113">
    <property type="entry name" value="PAC"/>
    <property type="match status" value="3"/>
</dbReference>
<evidence type="ECO:0000313" key="5">
    <source>
        <dbReference type="EMBL" id="CTQ42334.1"/>
    </source>
</evidence>
<dbReference type="AlphaFoldDB" id="A0A0M6XWW3"/>
<feature type="domain" description="PAS" evidence="3">
    <location>
        <begin position="267"/>
        <end position="306"/>
    </location>
</feature>
<dbReference type="SUPFAM" id="SSF58104">
    <property type="entry name" value="Methyl-accepting chemotaxis protein (MCP) signaling domain"/>
    <property type="match status" value="1"/>
</dbReference>
<dbReference type="Pfam" id="PF08447">
    <property type="entry name" value="PAS_3"/>
    <property type="match status" value="3"/>
</dbReference>
<dbReference type="GO" id="GO:0006935">
    <property type="term" value="P:chemotaxis"/>
    <property type="evidence" value="ECO:0007669"/>
    <property type="project" value="InterPro"/>
</dbReference>
<dbReference type="SMART" id="SM00283">
    <property type="entry name" value="MA"/>
    <property type="match status" value="1"/>
</dbReference>
<dbReference type="PANTHER" id="PTHR24422:SF10">
    <property type="entry name" value="CHEMOTAXIS PROTEIN METHYLTRANSFERASE 2"/>
    <property type="match status" value="1"/>
</dbReference>
<dbReference type="InterPro" id="IPR004089">
    <property type="entry name" value="MCPsignal_dom"/>
</dbReference>
<proteinExistence type="predicted"/>
<evidence type="ECO:0000256" key="1">
    <source>
        <dbReference type="PROSITE-ProRule" id="PRU00284"/>
    </source>
</evidence>
<dbReference type="InterPro" id="IPR004090">
    <property type="entry name" value="Chemotax_Me-accpt_rcpt"/>
</dbReference>
<feature type="domain" description="PAS" evidence="3">
    <location>
        <begin position="145"/>
        <end position="187"/>
    </location>
</feature>
<dbReference type="InterPro" id="IPR000014">
    <property type="entry name" value="PAS"/>
</dbReference>
<accession>A0A0M6XWW3</accession>
<feature type="domain" description="PAC" evidence="4">
    <location>
        <begin position="82"/>
        <end position="134"/>
    </location>
</feature>
<organism evidence="5 6">
    <name type="scientific">Roseibium aggregatum</name>
    <dbReference type="NCBI Taxonomy" id="187304"/>
    <lineage>
        <taxon>Bacteria</taxon>
        <taxon>Pseudomonadati</taxon>
        <taxon>Pseudomonadota</taxon>
        <taxon>Alphaproteobacteria</taxon>
        <taxon>Hyphomicrobiales</taxon>
        <taxon>Stappiaceae</taxon>
        <taxon>Roseibium</taxon>
    </lineage>
</organism>
<evidence type="ECO:0000259" key="2">
    <source>
        <dbReference type="PROSITE" id="PS50111"/>
    </source>
</evidence>
<dbReference type="GO" id="GO:0004888">
    <property type="term" value="F:transmembrane signaling receptor activity"/>
    <property type="evidence" value="ECO:0007669"/>
    <property type="project" value="InterPro"/>
</dbReference>
<feature type="domain" description="PAS" evidence="3">
    <location>
        <begin position="6"/>
        <end position="79"/>
    </location>
</feature>
<dbReference type="GO" id="GO:0007165">
    <property type="term" value="P:signal transduction"/>
    <property type="evidence" value="ECO:0007669"/>
    <property type="project" value="UniProtKB-KW"/>
</dbReference>
<dbReference type="InterPro" id="IPR035965">
    <property type="entry name" value="PAS-like_dom_sf"/>
</dbReference>
<dbReference type="RefSeq" id="WP_082444427.1">
    <property type="nucleotide sequence ID" value="NZ_CXST01000001.1"/>
</dbReference>
<evidence type="ECO:0000259" key="4">
    <source>
        <dbReference type="PROSITE" id="PS50113"/>
    </source>
</evidence>
<dbReference type="InterPro" id="IPR001610">
    <property type="entry name" value="PAC"/>
</dbReference>
<dbReference type="SMART" id="SM00086">
    <property type="entry name" value="PAC"/>
    <property type="match status" value="3"/>
</dbReference>
<dbReference type="PROSITE" id="PS50112">
    <property type="entry name" value="PAS"/>
    <property type="match status" value="3"/>
</dbReference>
<dbReference type="PANTHER" id="PTHR24422">
    <property type="entry name" value="CHEMOTAXIS PROTEIN METHYLTRANSFERASE"/>
    <property type="match status" value="1"/>
</dbReference>
<evidence type="ECO:0000313" key="6">
    <source>
        <dbReference type="Proteomes" id="UP000048926"/>
    </source>
</evidence>
<dbReference type="SUPFAM" id="SSF55785">
    <property type="entry name" value="PYP-like sensor domain (PAS domain)"/>
    <property type="match status" value="3"/>
</dbReference>
<dbReference type="CDD" id="cd00130">
    <property type="entry name" value="PAS"/>
    <property type="match status" value="3"/>
</dbReference>
<dbReference type="Gene3D" id="1.10.287.950">
    <property type="entry name" value="Methyl-accepting chemotaxis protein"/>
    <property type="match status" value="1"/>
</dbReference>
<dbReference type="InterPro" id="IPR013655">
    <property type="entry name" value="PAS_fold_3"/>
</dbReference>
<dbReference type="Pfam" id="PF00015">
    <property type="entry name" value="MCPsignal"/>
    <property type="match status" value="1"/>
</dbReference>
<dbReference type="NCBIfam" id="TIGR00229">
    <property type="entry name" value="sensory_box"/>
    <property type="match status" value="3"/>
</dbReference>
<dbReference type="PRINTS" id="PR00260">
    <property type="entry name" value="CHEMTRNSDUCR"/>
</dbReference>
<dbReference type="GO" id="GO:0035438">
    <property type="term" value="F:cyclic-di-GMP binding"/>
    <property type="evidence" value="ECO:0007669"/>
    <property type="project" value="InterPro"/>
</dbReference>
<dbReference type="PROSITE" id="PS50111">
    <property type="entry name" value="CHEMOTAXIS_TRANSDUC_2"/>
    <property type="match status" value="1"/>
</dbReference>
<dbReference type="SUPFAM" id="SSF141371">
    <property type="entry name" value="PilZ domain-like"/>
    <property type="match status" value="1"/>
</dbReference>
<dbReference type="Pfam" id="PF07238">
    <property type="entry name" value="PilZ"/>
    <property type="match status" value="1"/>
</dbReference>
<feature type="domain" description="Methyl-accepting transducer" evidence="2">
    <location>
        <begin position="378"/>
        <end position="558"/>
    </location>
</feature>
<dbReference type="InterPro" id="IPR050903">
    <property type="entry name" value="Bact_Chemotaxis_MeTrfase"/>
</dbReference>
<protein>
    <submittedName>
        <fullName evidence="5">Chemotaxis regulator BdlA</fullName>
    </submittedName>
</protein>
<dbReference type="InterPro" id="IPR000700">
    <property type="entry name" value="PAS-assoc_C"/>
</dbReference>
<dbReference type="InterPro" id="IPR009875">
    <property type="entry name" value="PilZ_domain"/>
</dbReference>
<feature type="domain" description="PAC" evidence="4">
    <location>
        <begin position="324"/>
        <end position="378"/>
    </location>
</feature>
<sequence>MTLLLPQSDFREIVDAFSRSQAIIQFKPDGTILEANENFLRTFGYSLDEIKGRHHRMFVDPDYAKSSDYERLWKALSKGEFQSAEFARIAKGGKEVWIQATYNPVISRSGTVRKIVKIATDITEKKRKALEAQGQIDAINRSQAVIQFDLDGTILDANSNFLKSLGYELSEVKGKHHSLFLDPEDRNKPEYKAFWRKLGEGAYQSGEFRRRHKDGRDIWILASYNPILDAAGHPFKVVKFATDVTSEKLRNAEYEGQIAAISRSQAMISFTREGIILDANENFLRTTGYSAAEVVGRHHRMFVSPDYAQSKEYASFWKDLGDGKHTSAIYQRYGKSGTPIWLQATYNPIFDASGRLIKITKFATDVTQNMKSRQTAIAAAEETLGTVEQTVASAREITGSAQDVSRGMDEAQRAVDDMQTRSEAAGRSTETLRKAAASMDDVVQLISKVADQINLLSLNATIEAARAGEAGRGFAVVANEVKDLASQTSQATTRIFAEIEEMQTVAGAVDEALKAIQSSITEVQELVQGTSTAAEQQCAATDEISSKLMLASENVASVCSNLDNWVVGMENRRKSERTRVHKHAEIRFGENESLQCSVRDISETGARLHLKNAGNVPSQFTLHFNDGKAERSCRLVRRDGDNIGIEFVKSVLALSA</sequence>
<dbReference type="SMART" id="SM00091">
    <property type="entry name" value="PAS"/>
    <property type="match status" value="3"/>
</dbReference>
<gene>
    <name evidence="5" type="primary">bdlA_1</name>
    <name evidence="5" type="ORF">LAL4801_00761</name>
</gene>